<evidence type="ECO:0000313" key="8">
    <source>
        <dbReference type="EMBL" id="VYT12754.1"/>
    </source>
</evidence>
<keyword evidence="6" id="KW-0175">Coiled coil</keyword>
<evidence type="ECO:0000256" key="2">
    <source>
        <dbReference type="ARBA" id="ARBA00022801"/>
    </source>
</evidence>
<protein>
    <submittedName>
        <fullName evidence="8">Helicase IV</fullName>
        <ecNumber evidence="8">3.6.4.12</ecNumber>
    </submittedName>
</protein>
<dbReference type="InterPro" id="IPR000212">
    <property type="entry name" value="DNA_helicase_UvrD/REP"/>
</dbReference>
<dbReference type="AlphaFoldDB" id="A0A6N2U2Q8"/>
<feature type="binding site" evidence="5">
    <location>
        <begin position="204"/>
        <end position="211"/>
    </location>
    <ligand>
        <name>ATP</name>
        <dbReference type="ChEBI" id="CHEBI:30616"/>
    </ligand>
</feature>
<dbReference type="EC" id="3.6.4.12" evidence="8"/>
<keyword evidence="4 5" id="KW-0067">ATP-binding</keyword>
<keyword evidence="2 5" id="KW-0378">Hydrolase</keyword>
<evidence type="ECO:0000256" key="5">
    <source>
        <dbReference type="PROSITE-ProRule" id="PRU00560"/>
    </source>
</evidence>
<dbReference type="EMBL" id="CACRSM010000003">
    <property type="protein sequence ID" value="VYT12754.1"/>
    <property type="molecule type" value="Genomic_DNA"/>
</dbReference>
<dbReference type="GO" id="GO:0005829">
    <property type="term" value="C:cytosol"/>
    <property type="evidence" value="ECO:0007669"/>
    <property type="project" value="TreeGrafter"/>
</dbReference>
<evidence type="ECO:0000256" key="4">
    <source>
        <dbReference type="ARBA" id="ARBA00022840"/>
    </source>
</evidence>
<keyword evidence="1 5" id="KW-0547">Nucleotide-binding</keyword>
<dbReference type="PANTHER" id="PTHR11070">
    <property type="entry name" value="UVRD / RECB / PCRA DNA HELICASE FAMILY MEMBER"/>
    <property type="match status" value="1"/>
</dbReference>
<dbReference type="PROSITE" id="PS51198">
    <property type="entry name" value="UVRD_HELICASE_ATP_BIND"/>
    <property type="match status" value="1"/>
</dbReference>
<dbReference type="Gene3D" id="3.40.50.300">
    <property type="entry name" value="P-loop containing nucleotide triphosphate hydrolases"/>
    <property type="match status" value="3"/>
</dbReference>
<dbReference type="GO" id="GO:0016787">
    <property type="term" value="F:hydrolase activity"/>
    <property type="evidence" value="ECO:0007669"/>
    <property type="project" value="UniProtKB-UniRule"/>
</dbReference>
<dbReference type="Pfam" id="PF13245">
    <property type="entry name" value="AAA_19"/>
    <property type="match status" value="1"/>
</dbReference>
<evidence type="ECO:0000256" key="3">
    <source>
        <dbReference type="ARBA" id="ARBA00022806"/>
    </source>
</evidence>
<feature type="coiled-coil region" evidence="6">
    <location>
        <begin position="454"/>
        <end position="490"/>
    </location>
</feature>
<evidence type="ECO:0000256" key="1">
    <source>
        <dbReference type="ARBA" id="ARBA00022741"/>
    </source>
</evidence>
<proteinExistence type="predicted"/>
<dbReference type="SUPFAM" id="SSF52540">
    <property type="entry name" value="P-loop containing nucleoside triphosphate hydrolases"/>
    <property type="match status" value="1"/>
</dbReference>
<dbReference type="InterPro" id="IPR014016">
    <property type="entry name" value="UvrD-like_ATP-bd"/>
</dbReference>
<evidence type="ECO:0000259" key="7">
    <source>
        <dbReference type="PROSITE" id="PS51198"/>
    </source>
</evidence>
<organism evidence="8">
    <name type="scientific">Schaalia odontolytica</name>
    <dbReference type="NCBI Taxonomy" id="1660"/>
    <lineage>
        <taxon>Bacteria</taxon>
        <taxon>Bacillati</taxon>
        <taxon>Actinomycetota</taxon>
        <taxon>Actinomycetes</taxon>
        <taxon>Actinomycetales</taxon>
        <taxon>Actinomycetaceae</taxon>
        <taxon>Schaalia</taxon>
    </lineage>
</organism>
<dbReference type="GO" id="GO:0003677">
    <property type="term" value="F:DNA binding"/>
    <property type="evidence" value="ECO:0007669"/>
    <property type="project" value="InterPro"/>
</dbReference>
<reference evidence="8" key="1">
    <citation type="submission" date="2019-11" db="EMBL/GenBank/DDBJ databases">
        <authorList>
            <person name="Feng L."/>
        </authorList>
    </citation>
    <scope>NUCLEOTIDE SEQUENCE</scope>
    <source>
        <strain evidence="8">AodontolyticusLFYP35</strain>
    </source>
</reference>
<gene>
    <name evidence="8" type="primary">helD</name>
    <name evidence="8" type="ORF">AOLFYP35_01644</name>
</gene>
<dbReference type="GO" id="GO:0000725">
    <property type="term" value="P:recombinational repair"/>
    <property type="evidence" value="ECO:0007669"/>
    <property type="project" value="TreeGrafter"/>
</dbReference>
<dbReference type="InterPro" id="IPR027351">
    <property type="entry name" value="(+)RNA_virus_helicase_core_dom"/>
</dbReference>
<dbReference type="GO" id="GO:0005524">
    <property type="term" value="F:ATP binding"/>
    <property type="evidence" value="ECO:0007669"/>
    <property type="project" value="UniProtKB-UniRule"/>
</dbReference>
<dbReference type="Pfam" id="PF01443">
    <property type="entry name" value="Viral_helicase1"/>
    <property type="match status" value="1"/>
</dbReference>
<feature type="domain" description="UvrD-like helicase ATP-binding" evidence="7">
    <location>
        <begin position="183"/>
        <end position="597"/>
    </location>
</feature>
<sequence>MSDSARATTPVAEEQEFVDRAYSRLDQLRSQYREQRQKIDANHGVGNAQGWTERDALATHFAELSSRLDNVEERLVFGRLDMKDHATHYIGRISLLDEHSAPLLVDWRAPISAPFYQATAQEPLGVVRRRHIATRARTVTSVEDELLDVDQAQHQGLTLQGEGALMSALSSARSGRMGDIVATIQGEQDRVIRASDRGILVVQGGPGTGKTAVALHRAAYLLYTQRERLERSGVLIIGPSRTFLRYIEQVLPSLGESGVVQMTIGDIVPGLSAQDDDPVDIAAIKGRAAFSRILREAVRLIPRLPDRDQVLQVWNRRVTLRIKDVQEALSRARRSGRPHNVARESFAMGLMELLAGRLIVEAGDASSTADIDPDDLRTWMSEIRDSVDARRAINLAWMPTQAPAFLRKLWSRPDLLAQANRKAGTPLSVEDLSLLYRAQDEPLTISDIPLIDELEELLGTLDLASAQKRRAEEQREKEERERANEALKATGLGGGIVTADMLMRQTQEAPSLRPLAERARADRSWTYGHIVIDEAQDLSPMAWRCLLRRCPSRSMTVVGDLDQKRGHRRPNSWKQALGPAARAFNEEFVLSISYRTPRALTRIAQAVMAQHGTPVLYPMEAVRDVPDCYQVSHTHKDTLKECVSQIVSAMEERLDREEGEGKGRICVIVPDAQAQLWHADESGASALDQRVSYLTAAGSKGLEFDSVVVVEPGAILDQGSGDLFVALTRATHDLHAVTTTQLPRGMEEWDA</sequence>
<dbReference type="GO" id="GO:0043138">
    <property type="term" value="F:3'-5' DNA helicase activity"/>
    <property type="evidence" value="ECO:0007669"/>
    <property type="project" value="TreeGrafter"/>
</dbReference>
<dbReference type="PANTHER" id="PTHR11070:SF45">
    <property type="entry name" value="DNA 3'-5' HELICASE"/>
    <property type="match status" value="1"/>
</dbReference>
<keyword evidence="3 5" id="KW-0347">Helicase</keyword>
<name>A0A6N2U2Q8_9ACTO</name>
<dbReference type="InterPro" id="IPR027417">
    <property type="entry name" value="P-loop_NTPase"/>
</dbReference>
<evidence type="ECO:0000256" key="6">
    <source>
        <dbReference type="SAM" id="Coils"/>
    </source>
</evidence>
<accession>A0A6N2U2Q8</accession>